<organism evidence="19 20">
    <name type="scientific">Monosporascus ibericus</name>
    <dbReference type="NCBI Taxonomy" id="155417"/>
    <lineage>
        <taxon>Eukaryota</taxon>
        <taxon>Fungi</taxon>
        <taxon>Dikarya</taxon>
        <taxon>Ascomycota</taxon>
        <taxon>Pezizomycotina</taxon>
        <taxon>Sordariomycetes</taxon>
        <taxon>Xylariomycetidae</taxon>
        <taxon>Xylariales</taxon>
        <taxon>Xylariales incertae sedis</taxon>
        <taxon>Monosporascus</taxon>
    </lineage>
</organism>
<dbReference type="OrthoDB" id="2505961at2759"/>
<evidence type="ECO:0000256" key="3">
    <source>
        <dbReference type="ARBA" id="ARBA00022723"/>
    </source>
</evidence>
<evidence type="ECO:0000259" key="18">
    <source>
        <dbReference type="PROSITE" id="PS50016"/>
    </source>
</evidence>
<dbReference type="GO" id="GO:0008270">
    <property type="term" value="F:zinc ion binding"/>
    <property type="evidence" value="ECO:0007669"/>
    <property type="project" value="UniProtKB-KW"/>
</dbReference>
<feature type="site" description="Histone H3K4me3 binding" evidence="13">
    <location>
        <position position="418"/>
    </location>
</feature>
<comment type="domain">
    <text evidence="16">The PHD-type zinc finger mediates the binding to H3K4me3.</text>
</comment>
<sequence>MPRDDLSIDFVKKMAPSGEAQDPAVILDDWIHRTQNLPEEIRFMQDEIADKDRAFNDCVKAIEENDVKIQRWIRLHGSHQTNPREPQLREIIRENFTRADKLAAEKIALAQKLQTLYDKHLRNLDVQIKQLYDRGEPGFTDPDEMSSLLRPSAANNSNTSLRVLAAANTPLNPVSSNAAPSGGRGVSLHVRTSSLGQHASSAPASPAASMLLHRNQRESSAGAGSNGGPKRGPRVNLALGSVPAASSGLARHSSLGPGIPKAGTPGATSRAGSAGPRGISKGLGAGTGRKGTPSAGVARRKPPSKSTLSRVKRAVTSKGSPASTAESELSDADSLPSSRGGRTASRAGSGTPAPHHSSNHSRQHSTKDADGDESMASGPPDDEEASGMSGPSDDEEDEEGKKYCLCQHVSYGDMVACDNPSCPYEWFHWNCVGLKSEPEGRWFCPACAESMRKKNK</sequence>
<keyword evidence="9 16" id="KW-0539">Nucleus</keyword>
<dbReference type="SMART" id="SM00249">
    <property type="entry name" value="PHD"/>
    <property type="match status" value="1"/>
</dbReference>
<dbReference type="Gene3D" id="3.30.40.10">
    <property type="entry name" value="Zinc/RING finger domain, C3HC4 (zinc finger)"/>
    <property type="match status" value="1"/>
</dbReference>
<dbReference type="GO" id="GO:0006325">
    <property type="term" value="P:chromatin organization"/>
    <property type="evidence" value="ECO:0007669"/>
    <property type="project" value="UniProtKB-KW"/>
</dbReference>
<comment type="function">
    <text evidence="16">Component of an histone acetyltransferase complex.</text>
</comment>
<dbReference type="Gene3D" id="6.10.140.1740">
    <property type="match status" value="1"/>
</dbReference>
<name>A0A4Q4SSB3_9PEZI</name>
<dbReference type="GO" id="GO:0006355">
    <property type="term" value="P:regulation of DNA-templated transcription"/>
    <property type="evidence" value="ECO:0007669"/>
    <property type="project" value="TreeGrafter"/>
</dbReference>
<evidence type="ECO:0000256" key="13">
    <source>
        <dbReference type="PIRSR" id="PIRSR628651-50"/>
    </source>
</evidence>
<feature type="binding site" evidence="14">
    <location>
        <position position="447"/>
    </location>
    <ligand>
        <name>Zn(2+)</name>
        <dbReference type="ChEBI" id="CHEBI:29105"/>
        <label>2</label>
    </ligand>
</feature>
<dbReference type="PROSITE" id="PS01359">
    <property type="entry name" value="ZF_PHD_1"/>
    <property type="match status" value="1"/>
</dbReference>
<comment type="similarity">
    <text evidence="2 16">Belongs to the ING family.</text>
</comment>
<feature type="binding site" evidence="14">
    <location>
        <position position="417"/>
    </location>
    <ligand>
        <name>Zn(2+)</name>
        <dbReference type="ChEBI" id="CHEBI:29105"/>
        <label>2</label>
    </ligand>
</feature>
<dbReference type="AlphaFoldDB" id="A0A4Q4SSB3"/>
<feature type="compositionally biased region" description="Polar residues" evidence="17">
    <location>
        <begin position="317"/>
        <end position="327"/>
    </location>
</feature>
<dbReference type="GO" id="GO:0005634">
    <property type="term" value="C:nucleus"/>
    <property type="evidence" value="ECO:0007669"/>
    <property type="project" value="UniProtKB-SubCell"/>
</dbReference>
<dbReference type="GO" id="GO:0035267">
    <property type="term" value="C:NuA4 histone acetyltransferase complex"/>
    <property type="evidence" value="ECO:0007669"/>
    <property type="project" value="TreeGrafter"/>
</dbReference>
<keyword evidence="10" id="KW-0469">Meiosis</keyword>
<dbReference type="CDD" id="cd15505">
    <property type="entry name" value="PHD_ING"/>
    <property type="match status" value="1"/>
</dbReference>
<feature type="region of interest" description="Disordered" evidence="17">
    <location>
        <begin position="216"/>
        <end position="398"/>
    </location>
</feature>
<evidence type="ECO:0000256" key="11">
    <source>
        <dbReference type="ARBA" id="ARBA00023306"/>
    </source>
</evidence>
<dbReference type="PANTHER" id="PTHR10333">
    <property type="entry name" value="INHIBITOR OF GROWTH PROTEIN"/>
    <property type="match status" value="1"/>
</dbReference>
<proteinExistence type="inferred from homology"/>
<evidence type="ECO:0000256" key="2">
    <source>
        <dbReference type="ARBA" id="ARBA00010210"/>
    </source>
</evidence>
<comment type="caution">
    <text evidence="19">The sequence shown here is derived from an EMBL/GenBank/DDBJ whole genome shotgun (WGS) entry which is preliminary data.</text>
</comment>
<dbReference type="EMBL" id="QJNU01001577">
    <property type="protein sequence ID" value="RYO74814.1"/>
    <property type="molecule type" value="Genomic_DNA"/>
</dbReference>
<dbReference type="InterPro" id="IPR013083">
    <property type="entry name" value="Znf_RING/FYVE/PHD"/>
</dbReference>
<feature type="site" description="Histone H3K4me3 binding" evidence="13">
    <location>
        <position position="403"/>
    </location>
</feature>
<evidence type="ECO:0000256" key="14">
    <source>
        <dbReference type="PIRSR" id="PIRSR628651-51"/>
    </source>
</evidence>
<evidence type="ECO:0000256" key="7">
    <source>
        <dbReference type="ARBA" id="ARBA00022853"/>
    </source>
</evidence>
<evidence type="ECO:0000313" key="20">
    <source>
        <dbReference type="Proteomes" id="UP000293360"/>
    </source>
</evidence>
<dbReference type="PANTHER" id="PTHR10333:SF100">
    <property type="entry name" value="CHROMATIN MODIFICATION-RELATED PROTEIN YNG2"/>
    <property type="match status" value="1"/>
</dbReference>
<evidence type="ECO:0000256" key="10">
    <source>
        <dbReference type="ARBA" id="ARBA00023254"/>
    </source>
</evidence>
<dbReference type="SUPFAM" id="SSF57903">
    <property type="entry name" value="FYVE/PHD zinc finger"/>
    <property type="match status" value="1"/>
</dbReference>
<comment type="subcellular location">
    <subcellularLocation>
        <location evidence="1 16">Nucleus</location>
    </subcellularLocation>
</comment>
<keyword evidence="7 16" id="KW-0156">Chromatin regulator</keyword>
<dbReference type="GO" id="GO:0006281">
    <property type="term" value="P:DNA repair"/>
    <property type="evidence" value="ECO:0007669"/>
    <property type="project" value="UniProtKB-KW"/>
</dbReference>
<keyword evidence="5 15" id="KW-0863">Zinc-finger</keyword>
<feature type="binding site" evidence="14">
    <location>
        <position position="404"/>
    </location>
    <ligand>
        <name>Zn(2+)</name>
        <dbReference type="ChEBI" id="CHEBI:29105"/>
        <label>1</label>
    </ligand>
</feature>
<evidence type="ECO:0000256" key="5">
    <source>
        <dbReference type="ARBA" id="ARBA00022771"/>
    </source>
</evidence>
<dbReference type="GO" id="GO:0051321">
    <property type="term" value="P:meiotic cell cycle"/>
    <property type="evidence" value="ECO:0007669"/>
    <property type="project" value="UniProtKB-KW"/>
</dbReference>
<feature type="region of interest" description="Disordered" evidence="17">
    <location>
        <begin position="135"/>
        <end position="154"/>
    </location>
</feature>
<evidence type="ECO:0000256" key="17">
    <source>
        <dbReference type="SAM" id="MobiDB-lite"/>
    </source>
</evidence>
<feature type="site" description="Histone H3K4me3 binding" evidence="13">
    <location>
        <position position="414"/>
    </location>
</feature>
<keyword evidence="6 14" id="KW-0862">Zinc</keyword>
<evidence type="ECO:0000256" key="15">
    <source>
        <dbReference type="PROSITE-ProRule" id="PRU00146"/>
    </source>
</evidence>
<evidence type="ECO:0000256" key="9">
    <source>
        <dbReference type="ARBA" id="ARBA00023242"/>
    </source>
</evidence>
<evidence type="ECO:0000256" key="8">
    <source>
        <dbReference type="ARBA" id="ARBA00023204"/>
    </source>
</evidence>
<dbReference type="Proteomes" id="UP000293360">
    <property type="component" value="Unassembled WGS sequence"/>
</dbReference>
<comment type="function">
    <text evidence="12">Component of the NuA4 histone acetyltransferase complex which is involved in transcriptional activation of selected genes principally by acetylation of nucleosomal histone H4 and H2A. The NuA4 complex is also involved in DNA repair. Involved in cell cycle progression and meiosis.</text>
</comment>
<keyword evidence="20" id="KW-1185">Reference proteome</keyword>
<feature type="compositionally biased region" description="Low complexity" evidence="17">
    <location>
        <begin position="337"/>
        <end position="351"/>
    </location>
</feature>
<feature type="binding site" evidence="14">
    <location>
        <position position="428"/>
    </location>
    <ligand>
        <name>Zn(2+)</name>
        <dbReference type="ChEBI" id="CHEBI:29105"/>
        <label>1</label>
    </ligand>
</feature>
<dbReference type="CDD" id="cd16858">
    <property type="entry name" value="ING_ING3_Yng2p"/>
    <property type="match status" value="1"/>
</dbReference>
<keyword evidence="4" id="KW-0227">DNA damage</keyword>
<feature type="domain" description="PHD-type" evidence="18">
    <location>
        <begin position="401"/>
        <end position="450"/>
    </location>
</feature>
<dbReference type="InterPro" id="IPR019786">
    <property type="entry name" value="Zinc_finger_PHD-type_CS"/>
</dbReference>
<dbReference type="InterPro" id="IPR011011">
    <property type="entry name" value="Znf_FYVE_PHD"/>
</dbReference>
<dbReference type="InterPro" id="IPR019787">
    <property type="entry name" value="Znf_PHD-finger"/>
</dbReference>
<evidence type="ECO:0000256" key="12">
    <source>
        <dbReference type="ARBA" id="ARBA00037044"/>
    </source>
</evidence>
<evidence type="ECO:0000256" key="6">
    <source>
        <dbReference type="ARBA" id="ARBA00022833"/>
    </source>
</evidence>
<dbReference type="InterPro" id="IPR024610">
    <property type="entry name" value="ING_N_histone-binding"/>
</dbReference>
<reference evidence="19 20" key="1">
    <citation type="submission" date="2018-06" db="EMBL/GenBank/DDBJ databases">
        <title>Complete Genomes of Monosporascus.</title>
        <authorList>
            <person name="Robinson A.J."/>
            <person name="Natvig D.O."/>
        </authorList>
    </citation>
    <scope>NUCLEOTIDE SEQUENCE [LARGE SCALE GENOMIC DNA]</scope>
    <source>
        <strain evidence="19 20">CBS 110550</strain>
    </source>
</reference>
<feature type="binding site" evidence="14">
    <location>
        <position position="422"/>
    </location>
    <ligand>
        <name>Zn(2+)</name>
        <dbReference type="ChEBI" id="CHEBI:29105"/>
        <label>2</label>
    </ligand>
</feature>
<evidence type="ECO:0000256" key="4">
    <source>
        <dbReference type="ARBA" id="ARBA00022763"/>
    </source>
</evidence>
<evidence type="ECO:0000256" key="16">
    <source>
        <dbReference type="RuleBase" id="RU361213"/>
    </source>
</evidence>
<protein>
    <recommendedName>
        <fullName evidence="16">Chromatin modification-related protein</fullName>
    </recommendedName>
</protein>
<feature type="binding site" evidence="14">
    <location>
        <position position="444"/>
    </location>
    <ligand>
        <name>Zn(2+)</name>
        <dbReference type="ChEBI" id="CHEBI:29105"/>
        <label>2</label>
    </ligand>
</feature>
<feature type="binding site" evidence="14">
    <location>
        <position position="406"/>
    </location>
    <ligand>
        <name>Zn(2+)</name>
        <dbReference type="ChEBI" id="CHEBI:29105"/>
        <label>1</label>
    </ligand>
</feature>
<feature type="binding site" evidence="14">
    <location>
        <position position="431"/>
    </location>
    <ligand>
        <name>Zn(2+)</name>
        <dbReference type="ChEBI" id="CHEBI:29105"/>
        <label>1</label>
    </ligand>
</feature>
<dbReference type="Pfam" id="PF12998">
    <property type="entry name" value="ING"/>
    <property type="match status" value="1"/>
</dbReference>
<gene>
    <name evidence="19" type="ORF">DL764_010697</name>
</gene>
<evidence type="ECO:0000313" key="19">
    <source>
        <dbReference type="EMBL" id="RYO74814.1"/>
    </source>
</evidence>
<dbReference type="STRING" id="155417.A0A4Q4SSB3"/>
<dbReference type="SMART" id="SM01408">
    <property type="entry name" value="ING"/>
    <property type="match status" value="1"/>
</dbReference>
<dbReference type="InterPro" id="IPR001965">
    <property type="entry name" value="Znf_PHD"/>
</dbReference>
<keyword evidence="8" id="KW-0234">DNA repair</keyword>
<evidence type="ECO:0000256" key="1">
    <source>
        <dbReference type="ARBA" id="ARBA00004123"/>
    </source>
</evidence>
<feature type="site" description="Histone H3K4me3 binding" evidence="13">
    <location>
        <position position="426"/>
    </location>
</feature>
<dbReference type="InterPro" id="IPR028651">
    <property type="entry name" value="ING_fam"/>
</dbReference>
<comment type="subunit">
    <text evidence="16">Component of an histone acetyltransferase complex. Interacts with H3K4me3 and to a lesser extent with H3K4me2.</text>
</comment>
<keyword evidence="3 14" id="KW-0479">Metal-binding</keyword>
<keyword evidence="11" id="KW-0131">Cell cycle</keyword>
<accession>A0A4Q4SSB3</accession>
<dbReference type="PROSITE" id="PS50016">
    <property type="entry name" value="ZF_PHD_2"/>
    <property type="match status" value="1"/>
</dbReference>